<keyword evidence="1" id="KW-0812">Transmembrane</keyword>
<accession>A0AAX2J5Q5</accession>
<keyword evidence="1" id="KW-0472">Membrane</keyword>
<evidence type="ECO:0000256" key="1">
    <source>
        <dbReference type="SAM" id="Phobius"/>
    </source>
</evidence>
<dbReference type="AlphaFoldDB" id="A0AAX2J5Q5"/>
<feature type="transmembrane region" description="Helical" evidence="1">
    <location>
        <begin position="6"/>
        <end position="27"/>
    </location>
</feature>
<evidence type="ECO:0000313" key="3">
    <source>
        <dbReference type="Proteomes" id="UP000248598"/>
    </source>
</evidence>
<name>A0AAX2J5Q5_KINKI</name>
<dbReference type="EMBL" id="LS483426">
    <property type="protein sequence ID" value="SQH25205.1"/>
    <property type="molecule type" value="Genomic_DNA"/>
</dbReference>
<organism evidence="2 3">
    <name type="scientific">Kingella kingae</name>
    <dbReference type="NCBI Taxonomy" id="504"/>
    <lineage>
        <taxon>Bacteria</taxon>
        <taxon>Pseudomonadati</taxon>
        <taxon>Pseudomonadota</taxon>
        <taxon>Betaproteobacteria</taxon>
        <taxon>Neisseriales</taxon>
        <taxon>Neisseriaceae</taxon>
        <taxon>Kingella</taxon>
    </lineage>
</organism>
<evidence type="ECO:0000313" key="2">
    <source>
        <dbReference type="EMBL" id="SQH25205.1"/>
    </source>
</evidence>
<dbReference type="RefSeq" id="WP_003787072.1">
    <property type="nucleotide sequence ID" value="NZ_CP091518.1"/>
</dbReference>
<proteinExistence type="predicted"/>
<reference evidence="2 3" key="1">
    <citation type="submission" date="2018-06" db="EMBL/GenBank/DDBJ databases">
        <authorList>
            <consortium name="Pathogen Informatics"/>
            <person name="Doyle S."/>
        </authorList>
    </citation>
    <scope>NUCLEOTIDE SEQUENCE [LARGE SCALE GENOMIC DNA]</scope>
    <source>
        <strain evidence="2 3">NCTC10529</strain>
    </source>
</reference>
<dbReference type="Proteomes" id="UP000248598">
    <property type="component" value="Chromosome 1"/>
</dbReference>
<keyword evidence="1" id="KW-1133">Transmembrane helix</keyword>
<gene>
    <name evidence="2" type="ORF">NCTC10529_01401</name>
</gene>
<sequence>MTFFTALVFALGVTLPNILLLCLGKVLRIKKTISHEFCSQASALVFQFGLTLLLFINLLGKPLDFSQQG</sequence>
<protein>
    <submittedName>
        <fullName evidence="2">Uncharacterized protein</fullName>
    </submittedName>
</protein>
<feature type="transmembrane region" description="Helical" evidence="1">
    <location>
        <begin position="39"/>
        <end position="59"/>
    </location>
</feature>
<dbReference type="GeneID" id="93262684"/>